<comment type="caution">
    <text evidence="7">The sequence shown here is derived from an EMBL/GenBank/DDBJ whole genome shotgun (WGS) entry which is preliminary data.</text>
</comment>
<sequence>MLNRVWRKSRLVRTRRSFRRTLTFYIALAAVLPVLVLGALSYYNVKNGLEKEMDIWSRYVLNNSKEAFEMIMNQIFYQASYLPTSSTTKDYENVFNAISYENKSVHTFAHDLNGLNEYLYFKKNMIKMMSALHMNNRYIDEIYYYDEEKAMVLTSDGLQYEMDKFHDVAWLDTVREGSDMFVRMNVRKLNGNGIEKNVVTLLYRTFNKNNAFIVNVNMNELYAGTIEKMSAGRDDYYLYTGDGDMFISSEGSSIDRLKTIPMDLMEGEESGSVLYDKHYLLTWVHSDKLGWTFINHKNLQSYYGNMKRTTNMILLACVLMLLVIAGLSPYVSSRLYSPVLRLMQMIKQKTDASETLKEFDDFGYLEGRFESIYNEKFDLQKKFTEHLPMLQTMFKYELIKYGSFSRKELLAKQEELALHIPQGNLVLAAIHIESSDRERSEHFRGKQVQSLYVQQWMKETLSDYLGFSAEINDCLCLVVHIAEDKRDSLYRKLQQAREEIGRSSNLDLTIGIGAYCKDIMELNRAYHEAEEALKRRLAYGNKQIILYEELCTAGGNSYHYPVEKEKALNHLIASGNGEAALALLATIVEELTNPRHELSHSKLQHAVQMLLSSILRTAETLELDTDALLEADADLYDKLLHKTNRDDLLATLSALVEKIILCYAEGADENVNKDVQKIVAFIDEHYNRDLSLVDVADYAGFNPSHVSRLLKNGIGRSYTDYVTEKRIAHAERLLVSTSKKLDVISAEVGYNNTYYFIKVFRKHYGTTPSKYRQAQKESRNKEMDKKKGGQG</sequence>
<keyword evidence="2" id="KW-0238">DNA-binding</keyword>
<keyword evidence="5" id="KW-0812">Transmembrane</keyword>
<organism evidence="7 8">
    <name type="scientific">Paenibacillus chungangensis</name>
    <dbReference type="NCBI Taxonomy" id="696535"/>
    <lineage>
        <taxon>Bacteria</taxon>
        <taxon>Bacillati</taxon>
        <taxon>Bacillota</taxon>
        <taxon>Bacilli</taxon>
        <taxon>Bacillales</taxon>
        <taxon>Paenibacillaceae</taxon>
        <taxon>Paenibacillus</taxon>
    </lineage>
</organism>
<evidence type="ECO:0000313" key="8">
    <source>
        <dbReference type="Proteomes" id="UP001596989"/>
    </source>
</evidence>
<keyword evidence="8" id="KW-1185">Reference proteome</keyword>
<dbReference type="Proteomes" id="UP001596989">
    <property type="component" value="Unassembled WGS sequence"/>
</dbReference>
<dbReference type="InterPro" id="IPR020449">
    <property type="entry name" value="Tscrpt_reg_AraC-type_HTH"/>
</dbReference>
<dbReference type="Pfam" id="PF12833">
    <property type="entry name" value="HTH_18"/>
    <property type="match status" value="1"/>
</dbReference>
<keyword evidence="3" id="KW-0804">Transcription</keyword>
<dbReference type="InterPro" id="IPR018060">
    <property type="entry name" value="HTH_AraC"/>
</dbReference>
<proteinExistence type="predicted"/>
<evidence type="ECO:0000256" key="4">
    <source>
        <dbReference type="SAM" id="MobiDB-lite"/>
    </source>
</evidence>
<dbReference type="InterPro" id="IPR018062">
    <property type="entry name" value="HTH_AraC-typ_CS"/>
</dbReference>
<name>A0ABW3HT08_9BACL</name>
<dbReference type="PROSITE" id="PS01124">
    <property type="entry name" value="HTH_ARAC_FAMILY_2"/>
    <property type="match status" value="1"/>
</dbReference>
<dbReference type="RefSeq" id="WP_377565239.1">
    <property type="nucleotide sequence ID" value="NZ_JBHTJZ010000023.1"/>
</dbReference>
<feature type="transmembrane region" description="Helical" evidence="5">
    <location>
        <begin position="21"/>
        <end position="43"/>
    </location>
</feature>
<gene>
    <name evidence="7" type="ORF">ACFQ2I_14685</name>
</gene>
<evidence type="ECO:0000256" key="3">
    <source>
        <dbReference type="ARBA" id="ARBA00023163"/>
    </source>
</evidence>
<evidence type="ECO:0000256" key="2">
    <source>
        <dbReference type="ARBA" id="ARBA00023125"/>
    </source>
</evidence>
<keyword evidence="1" id="KW-0805">Transcription regulation</keyword>
<accession>A0ABW3HT08</accession>
<dbReference type="EMBL" id="JBHTJZ010000023">
    <property type="protein sequence ID" value="MFD0960636.1"/>
    <property type="molecule type" value="Genomic_DNA"/>
</dbReference>
<feature type="domain" description="HTH araC/xylS-type" evidence="6">
    <location>
        <begin position="676"/>
        <end position="774"/>
    </location>
</feature>
<dbReference type="PANTHER" id="PTHR43280">
    <property type="entry name" value="ARAC-FAMILY TRANSCRIPTIONAL REGULATOR"/>
    <property type="match status" value="1"/>
</dbReference>
<keyword evidence="5" id="KW-0472">Membrane</keyword>
<evidence type="ECO:0000256" key="5">
    <source>
        <dbReference type="SAM" id="Phobius"/>
    </source>
</evidence>
<reference evidence="8" key="1">
    <citation type="journal article" date="2019" name="Int. J. Syst. Evol. Microbiol.">
        <title>The Global Catalogue of Microorganisms (GCM) 10K type strain sequencing project: providing services to taxonomists for standard genome sequencing and annotation.</title>
        <authorList>
            <consortium name="The Broad Institute Genomics Platform"/>
            <consortium name="The Broad Institute Genome Sequencing Center for Infectious Disease"/>
            <person name="Wu L."/>
            <person name="Ma J."/>
        </authorList>
    </citation>
    <scope>NUCLEOTIDE SEQUENCE [LARGE SCALE GENOMIC DNA]</scope>
    <source>
        <strain evidence="8">CCUG 59129</strain>
    </source>
</reference>
<dbReference type="PROSITE" id="PS00041">
    <property type="entry name" value="HTH_ARAC_FAMILY_1"/>
    <property type="match status" value="1"/>
</dbReference>
<dbReference type="Pfam" id="PF17853">
    <property type="entry name" value="GGDEF_2"/>
    <property type="match status" value="1"/>
</dbReference>
<dbReference type="SUPFAM" id="SSF46689">
    <property type="entry name" value="Homeodomain-like"/>
    <property type="match status" value="2"/>
</dbReference>
<evidence type="ECO:0000256" key="1">
    <source>
        <dbReference type="ARBA" id="ARBA00023015"/>
    </source>
</evidence>
<feature type="region of interest" description="Disordered" evidence="4">
    <location>
        <begin position="768"/>
        <end position="791"/>
    </location>
</feature>
<dbReference type="Gene3D" id="1.10.10.60">
    <property type="entry name" value="Homeodomain-like"/>
    <property type="match status" value="2"/>
</dbReference>
<dbReference type="PANTHER" id="PTHR43280:SF34">
    <property type="entry name" value="ARAC-FAMILY TRANSCRIPTIONAL REGULATOR"/>
    <property type="match status" value="1"/>
</dbReference>
<dbReference type="SMART" id="SM00342">
    <property type="entry name" value="HTH_ARAC"/>
    <property type="match status" value="1"/>
</dbReference>
<keyword evidence="5" id="KW-1133">Transmembrane helix</keyword>
<dbReference type="InterPro" id="IPR041522">
    <property type="entry name" value="CdaR_GGDEF"/>
</dbReference>
<evidence type="ECO:0000313" key="7">
    <source>
        <dbReference type="EMBL" id="MFD0960636.1"/>
    </source>
</evidence>
<protein>
    <submittedName>
        <fullName evidence="7">Helix-turn-helix domain-containing protein</fullName>
    </submittedName>
</protein>
<dbReference type="InterPro" id="IPR009057">
    <property type="entry name" value="Homeodomain-like_sf"/>
</dbReference>
<dbReference type="PRINTS" id="PR00032">
    <property type="entry name" value="HTHARAC"/>
</dbReference>
<evidence type="ECO:0000259" key="6">
    <source>
        <dbReference type="PROSITE" id="PS01124"/>
    </source>
</evidence>
<feature type="compositionally biased region" description="Basic and acidic residues" evidence="4">
    <location>
        <begin position="774"/>
        <end position="791"/>
    </location>
</feature>